<protein>
    <submittedName>
        <fullName evidence="1">Fructosamine kinase family protein</fullName>
    </submittedName>
</protein>
<gene>
    <name evidence="1" type="ORF">ACFPJ5_05000</name>
</gene>
<sequence>MLAESLSSMDEAITESVTDWADCPVETTTELDGGQVGSVHRVDLADDRRVVVKTADTDLRIEAEMLAHLRSVGGLTVPDVYHATADLLILEFVPGDSAISPAVERDLAARLADLHATETDQFGFPFDTLTGRYRQPNPWTDDWATFFGDERLGHAAACAREEGVLPPDLAERLGALGDDLPVLLDHDPTPSLIHGDVWSENLLTDGESVRAFLDPACYYADREVELAYAEWAGVAGETFFERYRAVAGVDSGYESRRHVYRLYPLLTHLRHFGSEYLDPLDATLETLGY</sequence>
<dbReference type="Gene3D" id="3.30.200.20">
    <property type="entry name" value="Phosphorylase Kinase, domain 1"/>
    <property type="match status" value="1"/>
</dbReference>
<organism evidence="1 2">
    <name type="scientific">Salinirubrum litoreum</name>
    <dbReference type="NCBI Taxonomy" id="1126234"/>
    <lineage>
        <taxon>Archaea</taxon>
        <taxon>Methanobacteriati</taxon>
        <taxon>Methanobacteriota</taxon>
        <taxon>Stenosarchaea group</taxon>
        <taxon>Halobacteria</taxon>
        <taxon>Halobacteriales</taxon>
        <taxon>Haloferacaceae</taxon>
        <taxon>Salinirubrum</taxon>
    </lineage>
</organism>
<keyword evidence="1" id="KW-0808">Transferase</keyword>
<reference evidence="1 2" key="1">
    <citation type="journal article" date="2019" name="Int. J. Syst. Evol. Microbiol.">
        <title>The Global Catalogue of Microorganisms (GCM) 10K type strain sequencing project: providing services to taxonomists for standard genome sequencing and annotation.</title>
        <authorList>
            <consortium name="The Broad Institute Genomics Platform"/>
            <consortium name="The Broad Institute Genome Sequencing Center for Infectious Disease"/>
            <person name="Wu L."/>
            <person name="Ma J."/>
        </authorList>
    </citation>
    <scope>NUCLEOTIDE SEQUENCE [LARGE SCALE GENOMIC DNA]</scope>
    <source>
        <strain evidence="1 2">CGMCC 1.12237</strain>
    </source>
</reference>
<evidence type="ECO:0000313" key="2">
    <source>
        <dbReference type="Proteomes" id="UP001596201"/>
    </source>
</evidence>
<dbReference type="InterPro" id="IPR011009">
    <property type="entry name" value="Kinase-like_dom_sf"/>
</dbReference>
<accession>A0ABD5R8F2</accession>
<dbReference type="PANTHER" id="PTHR12149">
    <property type="entry name" value="FRUCTOSAMINE 3 KINASE-RELATED PROTEIN"/>
    <property type="match status" value="1"/>
</dbReference>
<dbReference type="GO" id="GO:0016301">
    <property type="term" value="F:kinase activity"/>
    <property type="evidence" value="ECO:0007669"/>
    <property type="project" value="UniProtKB-KW"/>
</dbReference>
<keyword evidence="2" id="KW-1185">Reference proteome</keyword>
<dbReference type="RefSeq" id="WP_227228362.1">
    <property type="nucleotide sequence ID" value="NZ_JAJCVJ010000001.1"/>
</dbReference>
<dbReference type="PIRSF" id="PIRSF006221">
    <property type="entry name" value="Ketosamine-3-kinase"/>
    <property type="match status" value="1"/>
</dbReference>
<keyword evidence="1" id="KW-0418">Kinase</keyword>
<dbReference type="PANTHER" id="PTHR12149:SF8">
    <property type="entry name" value="PROTEIN-RIBULOSAMINE 3-KINASE"/>
    <property type="match status" value="1"/>
</dbReference>
<dbReference type="SUPFAM" id="SSF56112">
    <property type="entry name" value="Protein kinase-like (PK-like)"/>
    <property type="match status" value="1"/>
</dbReference>
<dbReference type="Gene3D" id="3.90.1200.10">
    <property type="match status" value="1"/>
</dbReference>
<proteinExistence type="predicted"/>
<name>A0ABD5R8F2_9EURY</name>
<evidence type="ECO:0000313" key="1">
    <source>
        <dbReference type="EMBL" id="MFC5366286.1"/>
    </source>
</evidence>
<dbReference type="AlphaFoldDB" id="A0ABD5R8F2"/>
<dbReference type="EMBL" id="JBHSKX010000001">
    <property type="protein sequence ID" value="MFC5366286.1"/>
    <property type="molecule type" value="Genomic_DNA"/>
</dbReference>
<dbReference type="Pfam" id="PF03881">
    <property type="entry name" value="Fructosamin_kin"/>
    <property type="match status" value="1"/>
</dbReference>
<dbReference type="Proteomes" id="UP001596201">
    <property type="component" value="Unassembled WGS sequence"/>
</dbReference>
<comment type="caution">
    <text evidence="1">The sequence shown here is derived from an EMBL/GenBank/DDBJ whole genome shotgun (WGS) entry which is preliminary data.</text>
</comment>
<dbReference type="InterPro" id="IPR016477">
    <property type="entry name" value="Fructo-/Ketosamine-3-kinase"/>
</dbReference>